<gene>
    <name evidence="1" type="ORF">RUMOBE_04172</name>
</gene>
<evidence type="ECO:0000313" key="2">
    <source>
        <dbReference type="Proteomes" id="UP000006002"/>
    </source>
</evidence>
<name>A5ZYQ3_9FIRM</name>
<comment type="caution">
    <text evidence="1">The sequence shown here is derived from an EMBL/GenBank/DDBJ whole genome shotgun (WGS) entry which is preliminary data.</text>
</comment>
<dbReference type="AlphaFoldDB" id="A5ZYQ3"/>
<dbReference type="EMBL" id="AAVO02000041">
    <property type="protein sequence ID" value="EDM85272.1"/>
    <property type="molecule type" value="Genomic_DNA"/>
</dbReference>
<sequence length="33" mass="4036">MCTSRIVFANVEKIYLHVFFEKKRNLLLDTEYN</sequence>
<dbReference type="Proteomes" id="UP000006002">
    <property type="component" value="Unassembled WGS sequence"/>
</dbReference>
<accession>A5ZYQ3</accession>
<reference evidence="1 2" key="1">
    <citation type="submission" date="2007-03" db="EMBL/GenBank/DDBJ databases">
        <authorList>
            <person name="Fulton L."/>
            <person name="Clifton S."/>
            <person name="Fulton B."/>
            <person name="Xu J."/>
            <person name="Minx P."/>
            <person name="Pepin K.H."/>
            <person name="Johnson M."/>
            <person name="Thiruvilangam P."/>
            <person name="Bhonagiri V."/>
            <person name="Nash W.E."/>
            <person name="Mardis E.R."/>
            <person name="Wilson R.K."/>
        </authorList>
    </citation>
    <scope>NUCLEOTIDE SEQUENCE [LARGE SCALE GENOMIC DNA]</scope>
    <source>
        <strain evidence="1 2">ATCC 29174</strain>
    </source>
</reference>
<proteinExistence type="predicted"/>
<evidence type="ECO:0000313" key="1">
    <source>
        <dbReference type="EMBL" id="EDM85272.1"/>
    </source>
</evidence>
<dbReference type="HOGENOM" id="CLU_3380787_0_0_9"/>
<protein>
    <submittedName>
        <fullName evidence="1">Uncharacterized protein</fullName>
    </submittedName>
</protein>
<reference evidence="1 2" key="2">
    <citation type="submission" date="2007-04" db="EMBL/GenBank/DDBJ databases">
        <title>Draft genome sequence of Ruminococcus obeum (ATCC 29174).</title>
        <authorList>
            <person name="Sudarsanam P."/>
            <person name="Ley R."/>
            <person name="Guruge J."/>
            <person name="Turnbaugh P.J."/>
            <person name="Mahowald M."/>
            <person name="Liep D."/>
            <person name="Gordon J."/>
        </authorList>
    </citation>
    <scope>NUCLEOTIDE SEQUENCE [LARGE SCALE GENOMIC DNA]</scope>
    <source>
        <strain evidence="1 2">ATCC 29174</strain>
    </source>
</reference>
<organism evidence="1 2">
    <name type="scientific">Blautia obeum ATCC 29174</name>
    <dbReference type="NCBI Taxonomy" id="411459"/>
    <lineage>
        <taxon>Bacteria</taxon>
        <taxon>Bacillati</taxon>
        <taxon>Bacillota</taxon>
        <taxon>Clostridia</taxon>
        <taxon>Lachnospirales</taxon>
        <taxon>Lachnospiraceae</taxon>
        <taxon>Blautia</taxon>
    </lineage>
</organism>